<dbReference type="InterPro" id="IPR012677">
    <property type="entry name" value="Nucleotide-bd_a/b_plait_sf"/>
</dbReference>
<reference evidence="5 6" key="1">
    <citation type="submission" date="2018-11" db="EMBL/GenBank/DDBJ databases">
        <title>Genome sequence of Apiotrichum porosum DSM 27194.</title>
        <authorList>
            <person name="Aliyu H."/>
            <person name="Gorte O."/>
            <person name="Ochsenreither K."/>
        </authorList>
    </citation>
    <scope>NUCLEOTIDE SEQUENCE [LARGE SCALE GENOMIC DNA]</scope>
    <source>
        <strain evidence="5 6">DSM 27194</strain>
    </source>
</reference>
<dbReference type="CDD" id="cd00590">
    <property type="entry name" value="RRM_SF"/>
    <property type="match status" value="1"/>
</dbReference>
<feature type="region of interest" description="Disordered" evidence="3">
    <location>
        <begin position="413"/>
        <end position="537"/>
    </location>
</feature>
<proteinExistence type="predicted"/>
<feature type="compositionally biased region" description="Gly residues" evidence="3">
    <location>
        <begin position="565"/>
        <end position="574"/>
    </location>
</feature>
<dbReference type="OrthoDB" id="6159137at2759"/>
<evidence type="ECO:0000259" key="4">
    <source>
        <dbReference type="PROSITE" id="PS50102"/>
    </source>
</evidence>
<evidence type="ECO:0000313" key="6">
    <source>
        <dbReference type="Proteomes" id="UP000279236"/>
    </source>
</evidence>
<dbReference type="GeneID" id="39587134"/>
<dbReference type="STRING" id="105984.A0A427XGW4"/>
<dbReference type="GO" id="GO:0003723">
    <property type="term" value="F:RNA binding"/>
    <property type="evidence" value="ECO:0007669"/>
    <property type="project" value="UniProtKB-UniRule"/>
</dbReference>
<name>A0A427XGW4_9TREE</name>
<accession>A0A427XGW4</accession>
<keyword evidence="6" id="KW-1185">Reference proteome</keyword>
<dbReference type="InterPro" id="IPR000504">
    <property type="entry name" value="RRM_dom"/>
</dbReference>
<evidence type="ECO:0000256" key="2">
    <source>
        <dbReference type="PROSITE-ProRule" id="PRU00176"/>
    </source>
</evidence>
<dbReference type="AlphaFoldDB" id="A0A427XGW4"/>
<dbReference type="SMART" id="SM00360">
    <property type="entry name" value="RRM"/>
    <property type="match status" value="2"/>
</dbReference>
<feature type="compositionally biased region" description="Low complexity" evidence="3">
    <location>
        <begin position="782"/>
        <end position="798"/>
    </location>
</feature>
<dbReference type="Proteomes" id="UP000279236">
    <property type="component" value="Unassembled WGS sequence"/>
</dbReference>
<feature type="region of interest" description="Disordered" evidence="3">
    <location>
        <begin position="1"/>
        <end position="45"/>
    </location>
</feature>
<dbReference type="Pfam" id="PF00076">
    <property type="entry name" value="RRM_1"/>
    <property type="match status" value="1"/>
</dbReference>
<feature type="region of interest" description="Disordered" evidence="3">
    <location>
        <begin position="553"/>
        <end position="622"/>
    </location>
</feature>
<dbReference type="EMBL" id="RSCE01000013">
    <property type="protein sequence ID" value="RSH78135.1"/>
    <property type="molecule type" value="Genomic_DNA"/>
</dbReference>
<feature type="compositionally biased region" description="Polar residues" evidence="3">
    <location>
        <begin position="480"/>
        <end position="497"/>
    </location>
</feature>
<comment type="caution">
    <text evidence="5">The sequence shown here is derived from an EMBL/GenBank/DDBJ whole genome shotgun (WGS) entry which is preliminary data.</text>
</comment>
<sequence length="970" mass="103564">MAAPTSVAHLPALLPTAPPPHSTGSTETDEWTTDPLFPINAHQPGPPLALPPPPPPHIMTAADQQQPRPFSYPVGSAFPHPSAFPMSSGNMQPPPLAPLDHGMGHGLAQTPWGDAFPLPPPPFPHPGPPFAHHPTMDAFNGPPTALGFFPGAPSHLPPPPPVTPNGQVLPRPHPYLVHPVLYLSHVPTDIRDNDIVEVLKRQGIPTGSVGIPDAVQPVERLWPDAYYTWMTKNGCVEFNSAYDAEKALSLLVRHPYLVGNRNVLVSPFSPPNSHPLPPAPVAPRLIRPVKFVDPAGRGGVPTEGQVYDCVRPWGSIREVSVILEVSQPDASGPPSEMRWRARVEFWYEDEAQRFEAGFANSQVLMGWQVDIRRDPSYITMAPLPFQQPLMPLGSPVMSPAPFNSHFGSPVMGHGMPPLGTPFEHPAGLPPRPHFGQVHQLPHRPPAQAQSPSPLPGPTSATPVPQQAAGTPLDGDAATGPPSQMGSPATTSSQQLANATYVPHPGSFAPGSGQTLPATGGTVNMVPPPSPPQPGVQRFTAPWAMHNRAATLPVSPPWAVSERLPGDGGNNGGPFGSKPRRNSKSSRRWKEVPGGIVSEDGTVIQHGPGQQIQPAPKMGPGSSSSSGLVDYCNLIVKNLDPDIAGPYLLSVFAPYGHVINARIMRDGYGRSRGFGFVSFLEPTEAARALAQMNGVALGNGLLSVSYHEPLFPPPRVIGNAQVKNGRGRGRGRGQAPNQSGPMNRRHPDSHGPSAQVLPAKPEHTVKPDDESKSEPALPEMERTASSTAESSSESESVATPVDKARYDSVERLVYTPPHQRVRSLAPSPSSRADRPLPKIDEDVTSALFDAMSLDDLTLTTLAAMPPNKVLDHLARGGDHLLDKLSLAKPPGWHQFNQPSKTELIRRVGKMVVAPSLGPKSRLLSCIRDYVNSLDTEDEAAFAELLQYPALVSAMVLAAPSRFSRSDGALSV</sequence>
<feature type="compositionally biased region" description="Basic residues" evidence="3">
    <location>
        <begin position="577"/>
        <end position="586"/>
    </location>
</feature>
<dbReference type="InterPro" id="IPR035979">
    <property type="entry name" value="RBD_domain_sf"/>
</dbReference>
<protein>
    <recommendedName>
        <fullName evidence="4">RRM domain-containing protein</fullName>
    </recommendedName>
</protein>
<dbReference type="PANTHER" id="PTHR48027">
    <property type="entry name" value="HETEROGENEOUS NUCLEAR RIBONUCLEOPROTEIN 87F-RELATED"/>
    <property type="match status" value="1"/>
</dbReference>
<gene>
    <name evidence="5" type="ORF">EHS24_002591</name>
</gene>
<feature type="region of interest" description="Disordered" evidence="3">
    <location>
        <begin position="101"/>
        <end position="168"/>
    </location>
</feature>
<feature type="compositionally biased region" description="Polar residues" evidence="3">
    <location>
        <begin position="458"/>
        <end position="468"/>
    </location>
</feature>
<dbReference type="PROSITE" id="PS50102">
    <property type="entry name" value="RRM"/>
    <property type="match status" value="1"/>
</dbReference>
<dbReference type="InterPro" id="IPR052462">
    <property type="entry name" value="SLIRP/GR-RBP-like"/>
</dbReference>
<feature type="domain" description="RRM" evidence="4">
    <location>
        <begin position="631"/>
        <end position="708"/>
    </location>
</feature>
<feature type="compositionally biased region" description="Pro residues" evidence="3">
    <location>
        <begin position="117"/>
        <end position="131"/>
    </location>
</feature>
<feature type="region of interest" description="Disordered" evidence="3">
    <location>
        <begin position="712"/>
        <end position="836"/>
    </location>
</feature>
<keyword evidence="1 2" id="KW-0694">RNA-binding</keyword>
<dbReference type="SUPFAM" id="SSF54928">
    <property type="entry name" value="RNA-binding domain, RBD"/>
    <property type="match status" value="2"/>
</dbReference>
<evidence type="ECO:0000256" key="1">
    <source>
        <dbReference type="ARBA" id="ARBA00022884"/>
    </source>
</evidence>
<dbReference type="RefSeq" id="XP_028473282.1">
    <property type="nucleotide sequence ID" value="XM_028618326.1"/>
</dbReference>
<organism evidence="5 6">
    <name type="scientific">Apiotrichum porosum</name>
    <dbReference type="NCBI Taxonomy" id="105984"/>
    <lineage>
        <taxon>Eukaryota</taxon>
        <taxon>Fungi</taxon>
        <taxon>Dikarya</taxon>
        <taxon>Basidiomycota</taxon>
        <taxon>Agaricomycotina</taxon>
        <taxon>Tremellomycetes</taxon>
        <taxon>Trichosporonales</taxon>
        <taxon>Trichosporonaceae</taxon>
        <taxon>Apiotrichum</taxon>
    </lineage>
</organism>
<evidence type="ECO:0000313" key="5">
    <source>
        <dbReference type="EMBL" id="RSH78135.1"/>
    </source>
</evidence>
<feature type="compositionally biased region" description="Basic and acidic residues" evidence="3">
    <location>
        <begin position="759"/>
        <end position="772"/>
    </location>
</feature>
<dbReference type="Gene3D" id="3.30.70.330">
    <property type="match status" value="1"/>
</dbReference>
<evidence type="ECO:0000256" key="3">
    <source>
        <dbReference type="SAM" id="MobiDB-lite"/>
    </source>
</evidence>